<protein>
    <submittedName>
        <fullName evidence="2">Uncharacterized protein</fullName>
    </submittedName>
</protein>
<dbReference type="Proteomes" id="UP000694892">
    <property type="component" value="Chromosome 8S"/>
</dbReference>
<feature type="compositionally biased region" description="Polar residues" evidence="1">
    <location>
        <begin position="26"/>
        <end position="39"/>
    </location>
</feature>
<proteinExistence type="predicted"/>
<feature type="region of interest" description="Disordered" evidence="1">
    <location>
        <begin position="1"/>
        <end position="39"/>
    </location>
</feature>
<accession>A0A974C291</accession>
<name>A0A974C291_XENLA</name>
<reference evidence="3" key="1">
    <citation type="journal article" date="2016" name="Nature">
        <title>Genome evolution in the allotetraploid frog Xenopus laevis.</title>
        <authorList>
            <person name="Session A.M."/>
            <person name="Uno Y."/>
            <person name="Kwon T."/>
            <person name="Chapman J.A."/>
            <person name="Toyoda A."/>
            <person name="Takahashi S."/>
            <person name="Fukui A."/>
            <person name="Hikosaka A."/>
            <person name="Suzuki A."/>
            <person name="Kondo M."/>
            <person name="van Heeringen S.J."/>
            <person name="Quigley I."/>
            <person name="Heinz S."/>
            <person name="Ogino H."/>
            <person name="Ochi H."/>
            <person name="Hellsten U."/>
            <person name="Lyons J.B."/>
            <person name="Simakov O."/>
            <person name="Putnam N."/>
            <person name="Stites J."/>
            <person name="Kuroki Y."/>
            <person name="Tanaka T."/>
            <person name="Michiue T."/>
            <person name="Watanabe M."/>
            <person name="Bogdanovic O."/>
            <person name="Lister R."/>
            <person name="Georgiou G."/>
            <person name="Paranjpe S.S."/>
            <person name="van Kruijsbergen I."/>
            <person name="Shu S."/>
            <person name="Carlson J."/>
            <person name="Kinoshita T."/>
            <person name="Ohta Y."/>
            <person name="Mawaribuchi S."/>
            <person name="Jenkins J."/>
            <person name="Grimwood J."/>
            <person name="Schmutz J."/>
            <person name="Mitros T."/>
            <person name="Mozaffari S.V."/>
            <person name="Suzuki Y."/>
            <person name="Haramoto Y."/>
            <person name="Yamamoto T.S."/>
            <person name="Takagi C."/>
            <person name="Heald R."/>
            <person name="Miller K."/>
            <person name="Haudenschild C."/>
            <person name="Kitzman J."/>
            <person name="Nakayama T."/>
            <person name="Izutsu Y."/>
            <person name="Robert J."/>
            <person name="Fortriede J."/>
            <person name="Burns K."/>
            <person name="Lotay V."/>
            <person name="Karimi K."/>
            <person name="Yasuoka Y."/>
            <person name="Dichmann D.S."/>
            <person name="Flajnik M.F."/>
            <person name="Houston D.W."/>
            <person name="Shendure J."/>
            <person name="DuPasquier L."/>
            <person name="Vize P.D."/>
            <person name="Zorn A.M."/>
            <person name="Ito M."/>
            <person name="Marcotte E.M."/>
            <person name="Wallingford J.B."/>
            <person name="Ito Y."/>
            <person name="Asashima M."/>
            <person name="Ueno N."/>
            <person name="Matsuda Y."/>
            <person name="Veenstra G.J."/>
            <person name="Fujiyama A."/>
            <person name="Harland R.M."/>
            <person name="Taira M."/>
            <person name="Rokhsar D.S."/>
        </authorList>
    </citation>
    <scope>NUCLEOTIDE SEQUENCE [LARGE SCALE GENOMIC DNA]</scope>
    <source>
        <strain evidence="3">J</strain>
    </source>
</reference>
<evidence type="ECO:0000313" key="2">
    <source>
        <dbReference type="EMBL" id="OCT64956.1"/>
    </source>
</evidence>
<dbReference type="EMBL" id="CM004481">
    <property type="protein sequence ID" value="OCT64956.1"/>
    <property type="molecule type" value="Genomic_DNA"/>
</dbReference>
<feature type="compositionally biased region" description="Basic residues" evidence="1">
    <location>
        <begin position="1"/>
        <end position="12"/>
    </location>
</feature>
<sequence>MFHKNKKGKNRYRLSSSSSDVSQQSPNRASVCTSKEQSSTKLQFSKFLDEVTASVLNPASNKASSPGKYKGELKYTAKSLNDIHRTKNSTSWKEDALCNACLETDTDCMRIADSFHAISLSETKKVLNIDANYFQDILPSRHTLTLIVDQQDMPSEKNELTEYNYNSNFITEIPDVGGIIWLPFHCSIKAPIHGPIKAADRLSRQLMAHVWGHQTGFPDIWPKVGQISIGKVKNHARICACMRSCDPTARVGRIMIQLMGNRAQDGISPISPQCRQMNGSLRLWPL</sequence>
<organism evidence="2 3">
    <name type="scientific">Xenopus laevis</name>
    <name type="common">African clawed frog</name>
    <dbReference type="NCBI Taxonomy" id="8355"/>
    <lineage>
        <taxon>Eukaryota</taxon>
        <taxon>Metazoa</taxon>
        <taxon>Chordata</taxon>
        <taxon>Craniata</taxon>
        <taxon>Vertebrata</taxon>
        <taxon>Euteleostomi</taxon>
        <taxon>Amphibia</taxon>
        <taxon>Batrachia</taxon>
        <taxon>Anura</taxon>
        <taxon>Pipoidea</taxon>
        <taxon>Pipidae</taxon>
        <taxon>Xenopodinae</taxon>
        <taxon>Xenopus</taxon>
        <taxon>Xenopus</taxon>
    </lineage>
</organism>
<evidence type="ECO:0000313" key="3">
    <source>
        <dbReference type="Proteomes" id="UP000694892"/>
    </source>
</evidence>
<feature type="compositionally biased region" description="Low complexity" evidence="1">
    <location>
        <begin position="15"/>
        <end position="25"/>
    </location>
</feature>
<gene>
    <name evidence="2" type="ORF">XELAEV_18041197mg</name>
</gene>
<dbReference type="AlphaFoldDB" id="A0A974C291"/>
<evidence type="ECO:0000256" key="1">
    <source>
        <dbReference type="SAM" id="MobiDB-lite"/>
    </source>
</evidence>